<name>A0A7K1T378_9ACTN</name>
<evidence type="ECO:0000256" key="5">
    <source>
        <dbReference type="ARBA" id="ARBA00023180"/>
    </source>
</evidence>
<proteinExistence type="predicted"/>
<dbReference type="PANTHER" id="PTHR35190:SF2">
    <property type="entry name" value="PROTEIN DCD1B"/>
    <property type="match status" value="1"/>
</dbReference>
<comment type="caution">
    <text evidence="6">The sequence shown here is derived from an EMBL/GenBank/DDBJ whole genome shotgun (WGS) entry which is preliminary data.</text>
</comment>
<keyword evidence="7" id="KW-1185">Reference proteome</keyword>
<dbReference type="InterPro" id="IPR007000">
    <property type="entry name" value="PLipase_B-like"/>
</dbReference>
<reference evidence="6 7" key="1">
    <citation type="submission" date="2019-11" db="EMBL/GenBank/DDBJ databases">
        <title>Whole genome shotgun sequencing (WGS) data from Adlercreutzia equolifaciens ResAG-91, Eggerthella lenta MRI-F36, MRI-F37, MRI-F40, ResAG-49, ResAG-88, ResAG-121, ResAG-145, and Gordonibacter sp. ResAG-5, ResAG-26, ResAG-43, ResAG-50, ResAG-59.</title>
        <authorList>
            <person name="Stoll D.A."/>
            <person name="Danylec N."/>
            <person name="Franz C.M.A.P."/>
            <person name="Huch M."/>
        </authorList>
    </citation>
    <scope>NUCLEOTIDE SEQUENCE [LARGE SCALE GENOMIC DNA]</scope>
    <source>
        <strain evidence="6 7">ResAG-91</strain>
    </source>
</reference>
<dbReference type="Pfam" id="PF04916">
    <property type="entry name" value="Phospholip_B"/>
    <property type="match status" value="1"/>
</dbReference>
<dbReference type="InterPro" id="IPR047794">
    <property type="entry name" value="C45_proenzyme-like"/>
</dbReference>
<accession>A0A7K1T378</accession>
<evidence type="ECO:0000256" key="2">
    <source>
        <dbReference type="ARBA" id="ARBA00022801"/>
    </source>
</evidence>
<dbReference type="AlphaFoldDB" id="A0A7K1T378"/>
<dbReference type="InterPro" id="IPR047803">
    <property type="entry name" value="DCD1A/B-like"/>
</dbReference>
<dbReference type="Proteomes" id="UP000488839">
    <property type="component" value="Unassembled WGS sequence"/>
</dbReference>
<dbReference type="PANTHER" id="PTHR35190">
    <property type="entry name" value="PROTEIN DCD1B"/>
    <property type="match status" value="1"/>
</dbReference>
<organism evidence="6 7">
    <name type="scientific">Adlercreutzia rubneri</name>
    <dbReference type="NCBI Taxonomy" id="2916441"/>
    <lineage>
        <taxon>Bacteria</taxon>
        <taxon>Bacillati</taxon>
        <taxon>Actinomycetota</taxon>
        <taxon>Coriobacteriia</taxon>
        <taxon>Eggerthellales</taxon>
        <taxon>Eggerthellaceae</taxon>
        <taxon>Adlercreutzia</taxon>
    </lineage>
</organism>
<keyword evidence="3" id="KW-0442">Lipid degradation</keyword>
<sequence>MVTQEQQSIIDHAQLQKINGWQHIKVKGTPYECGFQEGYLLADEYKDALRVYKFMTLETFGMTYEWFAEQALKLHRDKIPTRWFEELRGMAEGLTAAGIPTTTDDMIAWNDWMEITGYWWPQNAGKIMSRPLMKTHRKEHCSAIVATGSATVDGKPYLGHESFDEFWSGQYFNICKRVEPDDGYAFIMQASAPCMLSSMTDFYVTAAGLNITETTLAGFDRYDDAGMPEWVRIRDAVQYAATIDEFVERLNKGNNGGYANAWLIADHNTGEIARFEQGLEFTSLERTFDGAYFGCNAVFDPRIRNLECKDNGFNDPRQQTGARRQRWMELIDQYYGKIDLEVVKKMLADTYDVYLGYNCPSSRDICSHYDVDPQYYADDPDAVWNIPFYPAGSCDAKAAGPDDVKHLKMWGRYGRADGVEFNARDFMDQHPLWKWMDGYLEDRPTQPWTLFD</sequence>
<keyword evidence="2" id="KW-0378">Hydrolase</keyword>
<evidence type="ECO:0000256" key="1">
    <source>
        <dbReference type="ARBA" id="ARBA00022729"/>
    </source>
</evidence>
<evidence type="ECO:0000256" key="3">
    <source>
        <dbReference type="ARBA" id="ARBA00022963"/>
    </source>
</evidence>
<dbReference type="NCBIfam" id="NF040521">
    <property type="entry name" value="C45_proenzyme"/>
    <property type="match status" value="1"/>
</dbReference>
<gene>
    <name evidence="6" type="ORF">GO707_02525</name>
</gene>
<keyword evidence="1" id="KW-0732">Signal</keyword>
<dbReference type="Gene3D" id="3.60.60.30">
    <property type="match status" value="1"/>
</dbReference>
<evidence type="ECO:0000313" key="6">
    <source>
        <dbReference type="EMBL" id="MVN58105.1"/>
    </source>
</evidence>
<evidence type="ECO:0000256" key="4">
    <source>
        <dbReference type="ARBA" id="ARBA00023098"/>
    </source>
</evidence>
<protein>
    <submittedName>
        <fullName evidence="6">Peptidase C45</fullName>
    </submittedName>
</protein>
<evidence type="ECO:0000313" key="7">
    <source>
        <dbReference type="Proteomes" id="UP000488839"/>
    </source>
</evidence>
<keyword evidence="5" id="KW-0325">Glycoprotein</keyword>
<dbReference type="GO" id="GO:0016042">
    <property type="term" value="P:lipid catabolic process"/>
    <property type="evidence" value="ECO:0007669"/>
    <property type="project" value="UniProtKB-KW"/>
</dbReference>
<dbReference type="EMBL" id="WPOO01000002">
    <property type="protein sequence ID" value="MVN58105.1"/>
    <property type="molecule type" value="Genomic_DNA"/>
</dbReference>
<dbReference type="GO" id="GO:0004620">
    <property type="term" value="F:phospholipase activity"/>
    <property type="evidence" value="ECO:0007669"/>
    <property type="project" value="InterPro"/>
</dbReference>
<dbReference type="RefSeq" id="WP_157011901.1">
    <property type="nucleotide sequence ID" value="NZ_JARFIT010000002.1"/>
</dbReference>
<keyword evidence="4" id="KW-0443">Lipid metabolism</keyword>